<evidence type="ECO:0000313" key="3">
    <source>
        <dbReference type="Proteomes" id="UP001148838"/>
    </source>
</evidence>
<dbReference type="EMBL" id="JAJSOF020000037">
    <property type="protein sequence ID" value="KAJ4428317.1"/>
    <property type="molecule type" value="Genomic_DNA"/>
</dbReference>
<organism evidence="2 3">
    <name type="scientific">Periplaneta americana</name>
    <name type="common">American cockroach</name>
    <name type="synonym">Blatta americana</name>
    <dbReference type="NCBI Taxonomy" id="6978"/>
    <lineage>
        <taxon>Eukaryota</taxon>
        <taxon>Metazoa</taxon>
        <taxon>Ecdysozoa</taxon>
        <taxon>Arthropoda</taxon>
        <taxon>Hexapoda</taxon>
        <taxon>Insecta</taxon>
        <taxon>Pterygota</taxon>
        <taxon>Neoptera</taxon>
        <taxon>Polyneoptera</taxon>
        <taxon>Dictyoptera</taxon>
        <taxon>Blattodea</taxon>
        <taxon>Blattoidea</taxon>
        <taxon>Blattidae</taxon>
        <taxon>Blattinae</taxon>
        <taxon>Periplaneta</taxon>
    </lineage>
</organism>
<dbReference type="PANTHER" id="PTHR43564:SF2">
    <property type="entry name" value="BLR6059 PROTEIN"/>
    <property type="match status" value="1"/>
</dbReference>
<name>A0ABQ8S342_PERAM</name>
<dbReference type="InterPro" id="IPR007325">
    <property type="entry name" value="KFase/CYL"/>
</dbReference>
<dbReference type="SUPFAM" id="SSF102198">
    <property type="entry name" value="Putative cyclase"/>
    <property type="match status" value="2"/>
</dbReference>
<dbReference type="Proteomes" id="UP001148838">
    <property type="component" value="Unassembled WGS sequence"/>
</dbReference>
<evidence type="ECO:0000256" key="1">
    <source>
        <dbReference type="ARBA" id="ARBA00007865"/>
    </source>
</evidence>
<comment type="caution">
    <text evidence="2">The sequence shown here is derived from an EMBL/GenBank/DDBJ whole genome shotgun (WGS) entry which is preliminary data.</text>
</comment>
<protein>
    <submittedName>
        <fullName evidence="2">Uncharacterized protein</fullName>
    </submittedName>
</protein>
<keyword evidence="3" id="KW-1185">Reference proteome</keyword>
<gene>
    <name evidence="2" type="ORF">ANN_24336</name>
</gene>
<dbReference type="Gene3D" id="3.50.30.50">
    <property type="entry name" value="Putative cyclase"/>
    <property type="match status" value="2"/>
</dbReference>
<dbReference type="Pfam" id="PF04199">
    <property type="entry name" value="Cyclase"/>
    <property type="match status" value="2"/>
</dbReference>
<dbReference type="InterPro" id="IPR037175">
    <property type="entry name" value="KFase_sf"/>
</dbReference>
<sequence length="348" mass="39566">MEMLMPGQPLVQSYAKIFDSWLILQLFIAYAVLMDMRSEVANQPDFDLLPQHISDWEEEHGEIPDDSVVLIRYGWGIYYNNRTRYFGFEKHGRNMHFPGLSRELATRGTLVGVGTDTPSVDAGKSVTYRAHVHLQTTNMYVLENLDLEHDNMPGFNHGSLCFLSRFAAVLMDMRSEVANQPDFELLPQHISDWEEEHGEIPDDSVLLIRYGWGIYYNNRTRYFGFEKHGRNMHFPGLSEGAARELATRGTLVGVGTDTPSVDAGKSVTYRAHVHLQTANMYVLENLDLEHDNMPERDFTLWVMPMKIAEGTGAPCRVIAVLNFSPSVETSFSLILSALALIRTLQYLQ</sequence>
<evidence type="ECO:0000313" key="2">
    <source>
        <dbReference type="EMBL" id="KAJ4428317.1"/>
    </source>
</evidence>
<comment type="similarity">
    <text evidence="1">Belongs to the Cyclase 1 superfamily.</text>
</comment>
<dbReference type="PANTHER" id="PTHR43564">
    <property type="entry name" value="KYNURENINE FORMAMIDASE-LIKE PROTEIN"/>
    <property type="match status" value="1"/>
</dbReference>
<reference evidence="2 3" key="1">
    <citation type="journal article" date="2022" name="Allergy">
        <title>Genome assembly and annotation of Periplaneta americana reveal a comprehensive cockroach allergen profile.</title>
        <authorList>
            <person name="Wang L."/>
            <person name="Xiong Q."/>
            <person name="Saelim N."/>
            <person name="Wang L."/>
            <person name="Nong W."/>
            <person name="Wan A.T."/>
            <person name="Shi M."/>
            <person name="Liu X."/>
            <person name="Cao Q."/>
            <person name="Hui J.H.L."/>
            <person name="Sookrung N."/>
            <person name="Leung T.F."/>
            <person name="Tungtrongchitr A."/>
            <person name="Tsui S.K.W."/>
        </authorList>
    </citation>
    <scope>NUCLEOTIDE SEQUENCE [LARGE SCALE GENOMIC DNA]</scope>
    <source>
        <strain evidence="2">PWHHKU_190912</strain>
    </source>
</reference>
<proteinExistence type="inferred from homology"/>
<accession>A0ABQ8S342</accession>